<name>A0A369AY22_9ENTE</name>
<sequence>MYITRKRNDNLKGIIVSGAIYKSIPNWLSIFQSFVFKIMPKSNFQSMGLSKKQVINLMKSVDINLETDLAKVELPSLIICGEKDRINMKSSKEINKLIKNSNLQIIDNAGHEINKEQPLKFAEVLNNFIN</sequence>
<accession>A0A369AY22</accession>
<dbReference type="EMBL" id="NGJX01000007">
    <property type="protein sequence ID" value="RSU01521.1"/>
    <property type="molecule type" value="Genomic_DNA"/>
</dbReference>
<organism evidence="1 2">
    <name type="scientific">Vagococcus fluvialis</name>
    <dbReference type="NCBI Taxonomy" id="2738"/>
    <lineage>
        <taxon>Bacteria</taxon>
        <taxon>Bacillati</taxon>
        <taxon>Bacillota</taxon>
        <taxon>Bacilli</taxon>
        <taxon>Lactobacillales</taxon>
        <taxon>Enterococcaceae</taxon>
        <taxon>Vagococcus</taxon>
    </lineage>
</organism>
<protein>
    <submittedName>
        <fullName evidence="1">Uncharacterized protein</fullName>
    </submittedName>
</protein>
<dbReference type="Gene3D" id="3.40.50.1820">
    <property type="entry name" value="alpha/beta hydrolase"/>
    <property type="match status" value="1"/>
</dbReference>
<dbReference type="SUPFAM" id="SSF53474">
    <property type="entry name" value="alpha/beta-Hydrolases"/>
    <property type="match status" value="1"/>
</dbReference>
<dbReference type="Proteomes" id="UP000288197">
    <property type="component" value="Unassembled WGS sequence"/>
</dbReference>
<proteinExistence type="predicted"/>
<evidence type="ECO:0000313" key="1">
    <source>
        <dbReference type="EMBL" id="RSU01521.1"/>
    </source>
</evidence>
<evidence type="ECO:0000313" key="2">
    <source>
        <dbReference type="Proteomes" id="UP000288197"/>
    </source>
</evidence>
<gene>
    <name evidence="1" type="ORF">CBF32_08310</name>
</gene>
<dbReference type="AlphaFoldDB" id="A0A369AY22"/>
<dbReference type="InterPro" id="IPR029058">
    <property type="entry name" value="AB_hydrolase_fold"/>
</dbReference>
<reference evidence="1 2" key="1">
    <citation type="submission" date="2017-05" db="EMBL/GenBank/DDBJ databases">
        <title>Vagococcus spp. assemblies.</title>
        <authorList>
            <person name="Gulvik C.A."/>
        </authorList>
    </citation>
    <scope>NUCLEOTIDE SEQUENCE [LARGE SCALE GENOMIC DNA]</scope>
    <source>
        <strain evidence="1 2">NCFB 2497</strain>
    </source>
</reference>
<comment type="caution">
    <text evidence="1">The sequence shown here is derived from an EMBL/GenBank/DDBJ whole genome shotgun (WGS) entry which is preliminary data.</text>
</comment>
<keyword evidence="2" id="KW-1185">Reference proteome</keyword>